<feature type="signal peptide" evidence="1">
    <location>
        <begin position="1"/>
        <end position="18"/>
    </location>
</feature>
<protein>
    <recommendedName>
        <fullName evidence="4">Ankyrin repeat domain-containing protein</fullName>
    </recommendedName>
</protein>
<gene>
    <name evidence="2" type="ORF">GCM10007424_10420</name>
</gene>
<proteinExistence type="predicted"/>
<evidence type="ECO:0000313" key="3">
    <source>
        <dbReference type="Proteomes" id="UP000615760"/>
    </source>
</evidence>
<keyword evidence="3" id="KW-1185">Reference proteome</keyword>
<sequence>MKKVLLLFMLAFTGTVMASNEVKQKSDATNNTEYLAVYKKDSIDPPVKDTLKTKKQNSFTEEIKDNKGLLSINVFLVDLIHKSNIKIAKRILED</sequence>
<keyword evidence="1" id="KW-0732">Signal</keyword>
<dbReference type="Proteomes" id="UP000615760">
    <property type="component" value="Unassembled WGS sequence"/>
</dbReference>
<organism evidence="2 3">
    <name type="scientific">Flavobacterium suaedae</name>
    <dbReference type="NCBI Taxonomy" id="1767027"/>
    <lineage>
        <taxon>Bacteria</taxon>
        <taxon>Pseudomonadati</taxon>
        <taxon>Bacteroidota</taxon>
        <taxon>Flavobacteriia</taxon>
        <taxon>Flavobacteriales</taxon>
        <taxon>Flavobacteriaceae</taxon>
        <taxon>Flavobacterium</taxon>
    </lineage>
</organism>
<dbReference type="EMBL" id="BMJE01000002">
    <property type="protein sequence ID" value="GGB72385.1"/>
    <property type="molecule type" value="Genomic_DNA"/>
</dbReference>
<comment type="caution">
    <text evidence="2">The sequence shown here is derived from an EMBL/GenBank/DDBJ whole genome shotgun (WGS) entry which is preliminary data.</text>
</comment>
<evidence type="ECO:0000313" key="2">
    <source>
        <dbReference type="EMBL" id="GGB72385.1"/>
    </source>
</evidence>
<reference evidence="3" key="1">
    <citation type="journal article" date="2019" name="Int. J. Syst. Evol. Microbiol.">
        <title>The Global Catalogue of Microorganisms (GCM) 10K type strain sequencing project: providing services to taxonomists for standard genome sequencing and annotation.</title>
        <authorList>
            <consortium name="The Broad Institute Genomics Platform"/>
            <consortium name="The Broad Institute Genome Sequencing Center for Infectious Disease"/>
            <person name="Wu L."/>
            <person name="Ma J."/>
        </authorList>
    </citation>
    <scope>NUCLEOTIDE SEQUENCE [LARGE SCALE GENOMIC DNA]</scope>
    <source>
        <strain evidence="3">CGMCC 1.15461</strain>
    </source>
</reference>
<dbReference type="RefSeq" id="WP_188620184.1">
    <property type="nucleotide sequence ID" value="NZ_BMJE01000002.1"/>
</dbReference>
<evidence type="ECO:0000256" key="1">
    <source>
        <dbReference type="SAM" id="SignalP"/>
    </source>
</evidence>
<name>A0ABQ1JQY2_9FLAO</name>
<evidence type="ECO:0008006" key="4">
    <source>
        <dbReference type="Google" id="ProtNLM"/>
    </source>
</evidence>
<feature type="chain" id="PRO_5046376737" description="Ankyrin repeat domain-containing protein" evidence="1">
    <location>
        <begin position="19"/>
        <end position="94"/>
    </location>
</feature>
<accession>A0ABQ1JQY2</accession>